<dbReference type="InterPro" id="IPR036046">
    <property type="entry name" value="Acylphosphatase-like_dom_sf"/>
</dbReference>
<reference evidence="2 3" key="1">
    <citation type="submission" date="2016-10" db="EMBL/GenBank/DDBJ databases">
        <authorList>
            <person name="de Groot N.N."/>
        </authorList>
    </citation>
    <scope>NUCLEOTIDE SEQUENCE [LARGE SCALE GENOMIC DNA]</scope>
    <source>
        <strain evidence="2 3">StLB037</strain>
    </source>
</reference>
<dbReference type="GO" id="GO:0071949">
    <property type="term" value="F:FAD binding"/>
    <property type="evidence" value="ECO:0007669"/>
    <property type="project" value="InterPro"/>
</dbReference>
<evidence type="ECO:0000259" key="1">
    <source>
        <dbReference type="PROSITE" id="PS50925"/>
    </source>
</evidence>
<dbReference type="Gene3D" id="3.30.70.100">
    <property type="match status" value="1"/>
</dbReference>
<dbReference type="SUPFAM" id="SSF54975">
    <property type="entry name" value="Acylphosphatase/BLUF domain-like"/>
    <property type="match status" value="1"/>
</dbReference>
<organism evidence="2 3">
    <name type="scientific">Microbacterium testaceum (strain StLB037)</name>
    <dbReference type="NCBI Taxonomy" id="979556"/>
    <lineage>
        <taxon>Bacteria</taxon>
        <taxon>Bacillati</taxon>
        <taxon>Actinomycetota</taxon>
        <taxon>Actinomycetes</taxon>
        <taxon>Micrococcales</taxon>
        <taxon>Microbacteriaceae</taxon>
        <taxon>Microbacterium</taxon>
    </lineage>
</organism>
<evidence type="ECO:0000313" key="3">
    <source>
        <dbReference type="Proteomes" id="UP000186456"/>
    </source>
</evidence>
<protein>
    <submittedName>
        <fullName evidence="2">Sensors of blue-light using FAD</fullName>
    </submittedName>
</protein>
<dbReference type="Pfam" id="PF04940">
    <property type="entry name" value="BLUF"/>
    <property type="match status" value="1"/>
</dbReference>
<evidence type="ECO:0000313" key="2">
    <source>
        <dbReference type="EMBL" id="SDO80190.1"/>
    </source>
</evidence>
<dbReference type="PROSITE" id="PS50925">
    <property type="entry name" value="BLUF"/>
    <property type="match status" value="1"/>
</dbReference>
<dbReference type="SMART" id="SM01034">
    <property type="entry name" value="BLUF"/>
    <property type="match status" value="1"/>
</dbReference>
<proteinExistence type="predicted"/>
<feature type="domain" description="BLUF" evidence="1">
    <location>
        <begin position="5"/>
        <end position="96"/>
    </location>
</feature>
<dbReference type="RefSeq" id="WP_074694617.1">
    <property type="nucleotide sequence ID" value="NZ_FNJN01000002.1"/>
</dbReference>
<dbReference type="Proteomes" id="UP000186456">
    <property type="component" value="Unassembled WGS sequence"/>
</dbReference>
<sequence length="145" mass="16723">MSSDLVSISYVSAAAEPFDDDRLHDLLAQSRRSNHEHDLTGMLLYRRGRFFQVLEGPLDAVDELMTKIRRDPRHTDVRVLLTEHIDDRRFTEWTMGYEPIGIPATPAPEGFRDTFDDLEADDEDASIRAVRELTVWFRARTASDD</sequence>
<name>A0A1H0MJ68_MICTS</name>
<dbReference type="EMBL" id="FNJN01000002">
    <property type="protein sequence ID" value="SDO80190.1"/>
    <property type="molecule type" value="Genomic_DNA"/>
</dbReference>
<dbReference type="InterPro" id="IPR007024">
    <property type="entry name" value="BLUF_domain"/>
</dbReference>
<accession>A0A1H0MJ68</accession>
<dbReference type="AlphaFoldDB" id="A0A1H0MJ68"/>
<gene>
    <name evidence="2" type="ORF">SAMN04487788_0981</name>
</gene>
<dbReference type="GO" id="GO:0009882">
    <property type="term" value="F:blue light photoreceptor activity"/>
    <property type="evidence" value="ECO:0007669"/>
    <property type="project" value="InterPro"/>
</dbReference>